<evidence type="ECO:0000313" key="1">
    <source>
        <dbReference type="EMBL" id="CAH9102450.1"/>
    </source>
</evidence>
<gene>
    <name evidence="1" type="ORF">CEURO_LOCUS15775</name>
</gene>
<proteinExistence type="predicted"/>
<keyword evidence="2" id="KW-1185">Reference proteome</keyword>
<dbReference type="AlphaFoldDB" id="A0A9P0ZIE3"/>
<organism evidence="1 2">
    <name type="scientific">Cuscuta europaea</name>
    <name type="common">European dodder</name>
    <dbReference type="NCBI Taxonomy" id="41803"/>
    <lineage>
        <taxon>Eukaryota</taxon>
        <taxon>Viridiplantae</taxon>
        <taxon>Streptophyta</taxon>
        <taxon>Embryophyta</taxon>
        <taxon>Tracheophyta</taxon>
        <taxon>Spermatophyta</taxon>
        <taxon>Magnoliopsida</taxon>
        <taxon>eudicotyledons</taxon>
        <taxon>Gunneridae</taxon>
        <taxon>Pentapetalae</taxon>
        <taxon>asterids</taxon>
        <taxon>lamiids</taxon>
        <taxon>Solanales</taxon>
        <taxon>Convolvulaceae</taxon>
        <taxon>Cuscuteae</taxon>
        <taxon>Cuscuta</taxon>
        <taxon>Cuscuta subgen. Cuscuta</taxon>
    </lineage>
</organism>
<sequence>MGKRGLFIAAINVRHGHVSSIRWPRVTSIGVAPSLACDRIKCGGWMRRCTRYGDSGACGEEILSRMTSQGIWPNALLTRGLPMLRAVYAEGLIFKPRSPVMFLSSILSMVAFDHGAEGTPLRIVGCLELHFVGLGPFGPVGLD</sequence>
<reference evidence="1" key="1">
    <citation type="submission" date="2022-07" db="EMBL/GenBank/DDBJ databases">
        <authorList>
            <person name="Macas J."/>
            <person name="Novak P."/>
            <person name="Neumann P."/>
        </authorList>
    </citation>
    <scope>NUCLEOTIDE SEQUENCE</scope>
</reference>
<dbReference type="Proteomes" id="UP001152484">
    <property type="component" value="Unassembled WGS sequence"/>
</dbReference>
<evidence type="ECO:0000313" key="2">
    <source>
        <dbReference type="Proteomes" id="UP001152484"/>
    </source>
</evidence>
<name>A0A9P0ZIE3_CUSEU</name>
<comment type="caution">
    <text evidence="1">The sequence shown here is derived from an EMBL/GenBank/DDBJ whole genome shotgun (WGS) entry which is preliminary data.</text>
</comment>
<accession>A0A9P0ZIE3</accession>
<dbReference type="EMBL" id="CAMAPE010000041">
    <property type="protein sequence ID" value="CAH9102450.1"/>
    <property type="molecule type" value="Genomic_DNA"/>
</dbReference>
<protein>
    <submittedName>
        <fullName evidence="1">Uncharacterized protein</fullName>
    </submittedName>
</protein>